<proteinExistence type="predicted"/>
<accession>A0ABV0QFB6</accession>
<evidence type="ECO:0000313" key="2">
    <source>
        <dbReference type="Proteomes" id="UP001434883"/>
    </source>
</evidence>
<dbReference type="Proteomes" id="UP001434883">
    <property type="component" value="Unassembled WGS sequence"/>
</dbReference>
<reference evidence="1 2" key="1">
    <citation type="submission" date="2021-06" db="EMBL/GenBank/DDBJ databases">
        <authorList>
            <person name="Palmer J.M."/>
        </authorList>
    </citation>
    <scope>NUCLEOTIDE SEQUENCE [LARGE SCALE GENOMIC DNA]</scope>
    <source>
        <strain evidence="1 2">XC_2019</strain>
        <tissue evidence="1">Muscle</tissue>
    </source>
</reference>
<name>A0ABV0QFB6_9TELE</name>
<evidence type="ECO:0000313" key="1">
    <source>
        <dbReference type="EMBL" id="MEQ2194187.1"/>
    </source>
</evidence>
<comment type="caution">
    <text evidence="1">The sequence shown here is derived from an EMBL/GenBank/DDBJ whole genome shotgun (WGS) entry which is preliminary data.</text>
</comment>
<keyword evidence="2" id="KW-1185">Reference proteome</keyword>
<protein>
    <submittedName>
        <fullName evidence="1">Uncharacterized protein</fullName>
    </submittedName>
</protein>
<sequence>MLQQLSQLHVFSCNPGSSSFTNNEALDALHFVRPRVMFKHVMSVYVHFSSSLCIYSRGSTSHLVWIRYLWARHLASSCQPICDWVNVALVYNALSGQYDWKSTE</sequence>
<organism evidence="1 2">
    <name type="scientific">Xenoophorus captivus</name>
    <dbReference type="NCBI Taxonomy" id="1517983"/>
    <lineage>
        <taxon>Eukaryota</taxon>
        <taxon>Metazoa</taxon>
        <taxon>Chordata</taxon>
        <taxon>Craniata</taxon>
        <taxon>Vertebrata</taxon>
        <taxon>Euteleostomi</taxon>
        <taxon>Actinopterygii</taxon>
        <taxon>Neopterygii</taxon>
        <taxon>Teleostei</taxon>
        <taxon>Neoteleostei</taxon>
        <taxon>Acanthomorphata</taxon>
        <taxon>Ovalentaria</taxon>
        <taxon>Atherinomorphae</taxon>
        <taxon>Cyprinodontiformes</taxon>
        <taxon>Goodeidae</taxon>
        <taxon>Xenoophorus</taxon>
    </lineage>
</organism>
<dbReference type="EMBL" id="JAHRIN010009001">
    <property type="protein sequence ID" value="MEQ2194187.1"/>
    <property type="molecule type" value="Genomic_DNA"/>
</dbReference>
<gene>
    <name evidence="1" type="ORF">XENOCAPTIV_025078</name>
</gene>